<protein>
    <submittedName>
        <fullName evidence="1">Uncharacterized protein</fullName>
    </submittedName>
</protein>
<evidence type="ECO:0000313" key="1">
    <source>
        <dbReference type="EMBL" id="MBB2151839.1"/>
    </source>
</evidence>
<gene>
    <name evidence="1" type="ORF">GM920_23305</name>
</gene>
<name>A0ABR6F2T3_9SPHI</name>
<proteinExistence type="predicted"/>
<dbReference type="RefSeq" id="WP_182961821.1">
    <property type="nucleotide sequence ID" value="NZ_WNXC01000012.1"/>
</dbReference>
<evidence type="ECO:0000313" key="2">
    <source>
        <dbReference type="Proteomes" id="UP000636110"/>
    </source>
</evidence>
<reference evidence="1 2" key="1">
    <citation type="submission" date="2019-11" db="EMBL/GenBank/DDBJ databases">
        <title>Description of Pedobacter sp. LMG 31462T.</title>
        <authorList>
            <person name="Carlier A."/>
            <person name="Qi S."/>
            <person name="Vandamme P."/>
        </authorList>
    </citation>
    <scope>NUCLEOTIDE SEQUENCE [LARGE SCALE GENOMIC DNA]</scope>
    <source>
        <strain evidence="1 2">LMG 31462</strain>
    </source>
</reference>
<keyword evidence="2" id="KW-1185">Reference proteome</keyword>
<dbReference type="EMBL" id="WNXC01000012">
    <property type="protein sequence ID" value="MBB2151839.1"/>
    <property type="molecule type" value="Genomic_DNA"/>
</dbReference>
<organism evidence="1 2">
    <name type="scientific">Pedobacter gandavensis</name>
    <dbReference type="NCBI Taxonomy" id="2679963"/>
    <lineage>
        <taxon>Bacteria</taxon>
        <taxon>Pseudomonadati</taxon>
        <taxon>Bacteroidota</taxon>
        <taxon>Sphingobacteriia</taxon>
        <taxon>Sphingobacteriales</taxon>
        <taxon>Sphingobacteriaceae</taxon>
        <taxon>Pedobacter</taxon>
    </lineage>
</organism>
<comment type="caution">
    <text evidence="1">The sequence shown here is derived from an EMBL/GenBank/DDBJ whole genome shotgun (WGS) entry which is preliminary data.</text>
</comment>
<sequence>MRRRYSTNDTPGLRYLEDEELENPLLVVEEFFDAIDLELFRQELRLFFALAFNNLAYKNGKMYEPSRQASVHQRLTRFLEMAWLVLKNERIDLQIKQDDPLFQTNGMWRRGGFIEVDKRMKDDKMKYCRVLADEEVNNVRMVFERLFEYQSLSAWQDELDMVLFYSLCDIPMADECENGHNSFPMHEHLEKLLECIHVVHELRVKGDEGWKVLPVDVTFQNKDYQFFPPGLIMSIFRQQELIPVL</sequence>
<accession>A0ABR6F2T3</accession>
<dbReference type="Proteomes" id="UP000636110">
    <property type="component" value="Unassembled WGS sequence"/>
</dbReference>